<dbReference type="Proteomes" id="UP000787156">
    <property type="component" value="Unassembled WGS sequence"/>
</dbReference>
<dbReference type="InterPro" id="IPR001455">
    <property type="entry name" value="TusA-like"/>
</dbReference>
<evidence type="ECO:0000313" key="2">
    <source>
        <dbReference type="EMBL" id="HJF27363.1"/>
    </source>
</evidence>
<comment type="caution">
    <text evidence="2">The sequence shown here is derived from an EMBL/GenBank/DDBJ whole genome shotgun (WGS) entry which is preliminary data.</text>
</comment>
<evidence type="ECO:0000313" key="3">
    <source>
        <dbReference type="Proteomes" id="UP000787156"/>
    </source>
</evidence>
<name>A0A9D2ZYG9_ACILW</name>
<gene>
    <name evidence="2" type="ORF">K8V79_03815</name>
</gene>
<organism evidence="2 3">
    <name type="scientific">Acinetobacter lwoffii</name>
    <dbReference type="NCBI Taxonomy" id="28090"/>
    <lineage>
        <taxon>Bacteria</taxon>
        <taxon>Pseudomonadati</taxon>
        <taxon>Pseudomonadota</taxon>
        <taxon>Gammaproteobacteria</taxon>
        <taxon>Moraxellales</taxon>
        <taxon>Moraxellaceae</taxon>
        <taxon>Acinetobacter</taxon>
    </lineage>
</organism>
<dbReference type="AlphaFoldDB" id="A0A9D2ZYG9"/>
<dbReference type="CDD" id="cd00291">
    <property type="entry name" value="SirA_YedF_YeeD"/>
    <property type="match status" value="1"/>
</dbReference>
<reference evidence="2" key="2">
    <citation type="submission" date="2021-09" db="EMBL/GenBank/DDBJ databases">
        <authorList>
            <person name="Gilroy R."/>
        </authorList>
    </citation>
    <scope>NUCLEOTIDE SEQUENCE</scope>
    <source>
        <strain evidence="2">CHK135-1449</strain>
    </source>
</reference>
<protein>
    <submittedName>
        <fullName evidence="2">Sulfurtransferase TusA family protein</fullName>
    </submittedName>
</protein>
<feature type="domain" description="UPF0033" evidence="1">
    <location>
        <begin position="10"/>
        <end position="76"/>
    </location>
</feature>
<dbReference type="InterPro" id="IPR036868">
    <property type="entry name" value="TusA-like_sf"/>
</dbReference>
<accession>A0A9D2ZYG9</accession>
<reference evidence="2" key="1">
    <citation type="journal article" date="2021" name="PeerJ">
        <title>Extensive microbial diversity within the chicken gut microbiome revealed by metagenomics and culture.</title>
        <authorList>
            <person name="Gilroy R."/>
            <person name="Ravi A."/>
            <person name="Getino M."/>
            <person name="Pursley I."/>
            <person name="Horton D.L."/>
            <person name="Alikhan N.F."/>
            <person name="Baker D."/>
            <person name="Gharbi K."/>
            <person name="Hall N."/>
            <person name="Watson M."/>
            <person name="Adriaenssens E.M."/>
            <person name="Foster-Nyarko E."/>
            <person name="Jarju S."/>
            <person name="Secka A."/>
            <person name="Antonio M."/>
            <person name="Oren A."/>
            <person name="Chaudhuri R.R."/>
            <person name="La Ragione R."/>
            <person name="Hildebrand F."/>
            <person name="Pallen M.J."/>
        </authorList>
    </citation>
    <scope>NUCLEOTIDE SEQUENCE</scope>
    <source>
        <strain evidence="2">CHK135-1449</strain>
    </source>
</reference>
<evidence type="ECO:0000259" key="1">
    <source>
        <dbReference type="Pfam" id="PF01206"/>
    </source>
</evidence>
<proteinExistence type="predicted"/>
<dbReference type="Pfam" id="PF01206">
    <property type="entry name" value="TusA"/>
    <property type="match status" value="1"/>
</dbReference>
<dbReference type="SUPFAM" id="SSF64307">
    <property type="entry name" value="SirA-like"/>
    <property type="match status" value="1"/>
</dbReference>
<dbReference type="Gene3D" id="3.30.110.40">
    <property type="entry name" value="TusA-like domain"/>
    <property type="match status" value="1"/>
</dbReference>
<sequence length="77" mass="8793">MGQNSDQISIIDAMGKPCPMPLLMLKRALKAQPGLTFLLKSSDPHSKTDVTRYCQIHHLTYEFRQISATEFHYLIES</sequence>
<dbReference type="EMBL" id="DYWX01000043">
    <property type="protein sequence ID" value="HJF27363.1"/>
    <property type="molecule type" value="Genomic_DNA"/>
</dbReference>